<name>A0ABT6B273_9BURK</name>
<dbReference type="PANTHER" id="PTHR37299:SF1">
    <property type="entry name" value="STAGE 0 SPORULATION PROTEIN A HOMOLOG"/>
    <property type="match status" value="1"/>
</dbReference>
<dbReference type="PROSITE" id="PS50110">
    <property type="entry name" value="RESPONSE_REGULATORY"/>
    <property type="match status" value="1"/>
</dbReference>
<feature type="domain" description="HTH LytTR-type" evidence="3">
    <location>
        <begin position="158"/>
        <end position="260"/>
    </location>
</feature>
<dbReference type="SMART" id="SM00850">
    <property type="entry name" value="LytTR"/>
    <property type="match status" value="1"/>
</dbReference>
<accession>A0ABT6B273</accession>
<dbReference type="SUPFAM" id="SSF52172">
    <property type="entry name" value="CheY-like"/>
    <property type="match status" value="1"/>
</dbReference>
<comment type="caution">
    <text evidence="4">The sequence shown here is derived from an EMBL/GenBank/DDBJ whole genome shotgun (WGS) entry which is preliminary data.</text>
</comment>
<dbReference type="EMBL" id="JARJLM010000628">
    <property type="protein sequence ID" value="MDF3838824.1"/>
    <property type="molecule type" value="Genomic_DNA"/>
</dbReference>
<keyword evidence="4" id="KW-0238">DNA-binding</keyword>
<dbReference type="SMART" id="SM00448">
    <property type="entry name" value="REC"/>
    <property type="match status" value="1"/>
</dbReference>
<evidence type="ECO:0000313" key="5">
    <source>
        <dbReference type="Proteomes" id="UP001216674"/>
    </source>
</evidence>
<keyword evidence="5" id="KW-1185">Reference proteome</keyword>
<feature type="domain" description="Response regulatory" evidence="2">
    <location>
        <begin position="1"/>
        <end position="113"/>
    </location>
</feature>
<gene>
    <name evidence="4" type="ORF">P3W85_38705</name>
</gene>
<dbReference type="GO" id="GO:0003677">
    <property type="term" value="F:DNA binding"/>
    <property type="evidence" value="ECO:0007669"/>
    <property type="project" value="UniProtKB-KW"/>
</dbReference>
<dbReference type="PROSITE" id="PS50930">
    <property type="entry name" value="HTH_LYTTR"/>
    <property type="match status" value="1"/>
</dbReference>
<dbReference type="Proteomes" id="UP001216674">
    <property type="component" value="Unassembled WGS sequence"/>
</dbReference>
<reference evidence="4 5" key="1">
    <citation type="submission" date="2023-03" db="EMBL/GenBank/DDBJ databases">
        <title>Draft assemblies of triclosan tolerant bacteria isolated from returned activated sludge.</title>
        <authorList>
            <person name="Van Hamelsveld S."/>
        </authorList>
    </citation>
    <scope>NUCLEOTIDE SEQUENCE [LARGE SCALE GENOMIC DNA]</scope>
    <source>
        <strain evidence="4 5">GW210010_S58</strain>
    </source>
</reference>
<feature type="modified residue" description="4-aspartylphosphate" evidence="1">
    <location>
        <position position="45"/>
    </location>
</feature>
<feature type="non-terminal residue" evidence="4">
    <location>
        <position position="1"/>
    </location>
</feature>
<protein>
    <submittedName>
        <fullName evidence="4">LytTR family DNA-binding domain-containing protein</fullName>
    </submittedName>
</protein>
<dbReference type="InterPro" id="IPR001789">
    <property type="entry name" value="Sig_transdc_resp-reg_receiver"/>
</dbReference>
<proteinExistence type="predicted"/>
<sequence length="260" mass="28344">PLLAADLQAELARLWPALGIVASVGDGEAAVRQSLALQPDILFLDIRMPGMSGLEAAQALAEDWPDPGAPFPLIVFVTAYDKYALHAFDHAAADYILKPVQPGRLAKTCTRLQAALKQRASPDTPGPSWETALDQLRMLLGPGVHGAAGKPAIPLQVIQASAGNTITMVPIADVLYFEAADKYVRVVTAGHEHLIRTSLRELRQRLDLQCFWQIHRGTVVRNTAIASAVRDESGRLTLTLRERPEKLSVSRLYADRFKGM</sequence>
<evidence type="ECO:0000313" key="4">
    <source>
        <dbReference type="EMBL" id="MDF3838824.1"/>
    </source>
</evidence>
<dbReference type="Pfam" id="PF04397">
    <property type="entry name" value="LytTR"/>
    <property type="match status" value="1"/>
</dbReference>
<dbReference type="InterPro" id="IPR007492">
    <property type="entry name" value="LytTR_DNA-bd_dom"/>
</dbReference>
<dbReference type="Gene3D" id="3.40.50.2300">
    <property type="match status" value="1"/>
</dbReference>
<organism evidence="4 5">
    <name type="scientific">Cupriavidus basilensis</name>
    <dbReference type="NCBI Taxonomy" id="68895"/>
    <lineage>
        <taxon>Bacteria</taxon>
        <taxon>Pseudomonadati</taxon>
        <taxon>Pseudomonadota</taxon>
        <taxon>Betaproteobacteria</taxon>
        <taxon>Burkholderiales</taxon>
        <taxon>Burkholderiaceae</taxon>
        <taxon>Cupriavidus</taxon>
    </lineage>
</organism>
<keyword evidence="1" id="KW-0597">Phosphoprotein</keyword>
<dbReference type="InterPro" id="IPR011006">
    <property type="entry name" value="CheY-like_superfamily"/>
</dbReference>
<evidence type="ECO:0000259" key="3">
    <source>
        <dbReference type="PROSITE" id="PS50930"/>
    </source>
</evidence>
<dbReference type="PANTHER" id="PTHR37299">
    <property type="entry name" value="TRANSCRIPTIONAL REGULATOR-RELATED"/>
    <property type="match status" value="1"/>
</dbReference>
<evidence type="ECO:0000259" key="2">
    <source>
        <dbReference type="PROSITE" id="PS50110"/>
    </source>
</evidence>
<evidence type="ECO:0000256" key="1">
    <source>
        <dbReference type="PROSITE-ProRule" id="PRU00169"/>
    </source>
</evidence>
<dbReference type="RefSeq" id="WP_276268683.1">
    <property type="nucleotide sequence ID" value="NZ_JARJLM010000628.1"/>
</dbReference>
<dbReference type="InterPro" id="IPR046947">
    <property type="entry name" value="LytR-like"/>
</dbReference>
<dbReference type="Pfam" id="PF00072">
    <property type="entry name" value="Response_reg"/>
    <property type="match status" value="1"/>
</dbReference>
<dbReference type="Gene3D" id="2.40.50.1020">
    <property type="entry name" value="LytTr DNA-binding domain"/>
    <property type="match status" value="1"/>
</dbReference>